<evidence type="ECO:0000256" key="4">
    <source>
        <dbReference type="ARBA" id="ARBA00022741"/>
    </source>
</evidence>
<dbReference type="GO" id="GO:0004088">
    <property type="term" value="F:carbamoyl-phosphate synthase (glutamine-hydrolyzing) activity"/>
    <property type="evidence" value="ECO:0007669"/>
    <property type="project" value="UniProtKB-UniRule"/>
</dbReference>
<proteinExistence type="inferred from homology"/>
<dbReference type="Gene3D" id="3.40.50.880">
    <property type="match status" value="1"/>
</dbReference>
<feature type="active site" description="Nucleophile" evidence="8">
    <location>
        <position position="243"/>
    </location>
</feature>
<comment type="caution">
    <text evidence="10">The sequence shown here is derived from an EMBL/GenBank/DDBJ whole genome shotgun (WGS) entry which is preliminary data.</text>
</comment>
<keyword evidence="3 8" id="KW-0436">Ligase</keyword>
<dbReference type="PANTHER" id="PTHR43418">
    <property type="entry name" value="MULTIFUNCTIONAL TRYPTOPHAN BIOSYNTHESIS PROTEIN-RELATED"/>
    <property type="match status" value="1"/>
</dbReference>
<dbReference type="PROSITE" id="PS51273">
    <property type="entry name" value="GATASE_TYPE_1"/>
    <property type="match status" value="1"/>
</dbReference>
<evidence type="ECO:0000259" key="9">
    <source>
        <dbReference type="SMART" id="SM01097"/>
    </source>
</evidence>
<feature type="region of interest" description="CPSase" evidence="8">
    <location>
        <begin position="1"/>
        <end position="166"/>
    </location>
</feature>
<dbReference type="CDD" id="cd01744">
    <property type="entry name" value="GATase1_CPSase"/>
    <property type="match status" value="1"/>
</dbReference>
<name>A0A0G1T2G2_9BACT</name>
<comment type="pathway">
    <text evidence="1 8">Amino-acid biosynthesis; L-arginine biosynthesis; carbamoyl phosphate from bicarbonate: step 1/1.</text>
</comment>
<feature type="binding site" evidence="8">
    <location>
        <position position="294"/>
    </location>
    <ligand>
        <name>L-glutamine</name>
        <dbReference type="ChEBI" id="CHEBI:58359"/>
    </ligand>
</feature>
<comment type="catalytic activity">
    <reaction evidence="7 8">
        <text>hydrogencarbonate + L-glutamine + 2 ATP + H2O = carbamoyl phosphate + L-glutamate + 2 ADP + phosphate + 2 H(+)</text>
        <dbReference type="Rhea" id="RHEA:18633"/>
        <dbReference type="ChEBI" id="CHEBI:15377"/>
        <dbReference type="ChEBI" id="CHEBI:15378"/>
        <dbReference type="ChEBI" id="CHEBI:17544"/>
        <dbReference type="ChEBI" id="CHEBI:29985"/>
        <dbReference type="ChEBI" id="CHEBI:30616"/>
        <dbReference type="ChEBI" id="CHEBI:43474"/>
        <dbReference type="ChEBI" id="CHEBI:58228"/>
        <dbReference type="ChEBI" id="CHEBI:58359"/>
        <dbReference type="ChEBI" id="CHEBI:456216"/>
        <dbReference type="EC" id="6.3.5.5"/>
    </reaction>
</comment>
<keyword evidence="8" id="KW-0055">Arginine biosynthesis</keyword>
<feature type="binding site" evidence="8">
    <location>
        <position position="247"/>
    </location>
    <ligand>
        <name>L-glutamine</name>
        <dbReference type="ChEBI" id="CHEBI:58359"/>
    </ligand>
</feature>
<dbReference type="SUPFAM" id="SSF52021">
    <property type="entry name" value="Carbamoyl phosphate synthetase, small subunit N-terminal domain"/>
    <property type="match status" value="1"/>
</dbReference>
<dbReference type="GO" id="GO:0044205">
    <property type="term" value="P:'de novo' UMP biosynthetic process"/>
    <property type="evidence" value="ECO:0007669"/>
    <property type="project" value="UniProtKB-UniRule"/>
</dbReference>
<comment type="similarity">
    <text evidence="2 8">Belongs to the CarA family.</text>
</comment>
<dbReference type="InterPro" id="IPR006274">
    <property type="entry name" value="CarbamoylP_synth_ssu"/>
</dbReference>
<dbReference type="NCBIfam" id="TIGR01368">
    <property type="entry name" value="CPSaseIIsmall"/>
    <property type="match status" value="1"/>
</dbReference>
<keyword evidence="8" id="KW-0665">Pyrimidine biosynthesis</keyword>
<dbReference type="AlphaFoldDB" id="A0A0G1T2G2"/>
<dbReference type="PRINTS" id="PR00096">
    <property type="entry name" value="GATASE"/>
</dbReference>
<dbReference type="PATRIC" id="fig|1618749.3.peg.33"/>
<feature type="binding site" evidence="8">
    <location>
        <position position="297"/>
    </location>
    <ligand>
        <name>L-glutamine</name>
        <dbReference type="ChEBI" id="CHEBI:58359"/>
    </ligand>
</feature>
<evidence type="ECO:0000256" key="6">
    <source>
        <dbReference type="ARBA" id="ARBA00022962"/>
    </source>
</evidence>
<comment type="subunit">
    <text evidence="8">Composed of two chains; the small (or glutamine) chain promotes the hydrolysis of glutamine to ammonia, which is used by the large (or ammonia) chain to synthesize carbamoyl phosphate. Tetramer of heterodimers (alpha,beta)4.</text>
</comment>
<dbReference type="GO" id="GO:0005524">
    <property type="term" value="F:ATP binding"/>
    <property type="evidence" value="ECO:0007669"/>
    <property type="project" value="UniProtKB-UniRule"/>
</dbReference>
<gene>
    <name evidence="8" type="primary">carA</name>
    <name evidence="10" type="ORF">UY01_C0001G0033</name>
</gene>
<dbReference type="PRINTS" id="PR00099">
    <property type="entry name" value="CPSGATASE"/>
</dbReference>
<dbReference type="InterPro" id="IPR017926">
    <property type="entry name" value="GATASE"/>
</dbReference>
<reference evidence="10 11" key="1">
    <citation type="journal article" date="2015" name="Nature">
        <title>rRNA introns, odd ribosomes, and small enigmatic genomes across a large radiation of phyla.</title>
        <authorList>
            <person name="Brown C.T."/>
            <person name="Hug L.A."/>
            <person name="Thomas B.C."/>
            <person name="Sharon I."/>
            <person name="Castelle C.J."/>
            <person name="Singh A."/>
            <person name="Wilkins M.J."/>
            <person name="Williams K.H."/>
            <person name="Banfield J.F."/>
        </authorList>
    </citation>
    <scope>NUCLEOTIDE SEQUENCE [LARGE SCALE GENOMIC DNA]</scope>
</reference>
<dbReference type="InterPro" id="IPR029062">
    <property type="entry name" value="Class_I_gatase-like"/>
</dbReference>
<sequence>MHKKAKLIFKDGTMFEGASFGAETSAAGEIVFATGMVGYPEALTDPSFRGQILVLTYPLVGNYGVPKKEMWESDKIQVSGLVVSSYIDTPSHHAMRMTLAEWFKKENVPLIEVKDTRGITQKIRTEGAMLGKIVTNGKDVAFEDPNLRNLAREASVNKIIFEGEGKNTIVILDCGAKKNIIRNLIKRGFKVAIVPIDTDVTKLKFKFSAVVISNGPGDPKLATTAINNVKKIIAQKIPTLGICLGNQILALALGGATYKMKFGHRSQNQPAVVKTLAGRPVAQGTRTCFLTTQNHGFAVSRIPKGFKEWFVNGNDGTNEGMIHATLPVMAVQFHPESSPGPLDTDWVFDYFLQRAGLHALRRSHAVLEKQVSFGRSKDSSEHASRPLNK</sequence>
<dbReference type="GO" id="GO:0006541">
    <property type="term" value="P:glutamine metabolic process"/>
    <property type="evidence" value="ECO:0007669"/>
    <property type="project" value="InterPro"/>
</dbReference>
<dbReference type="InterPro" id="IPR035686">
    <property type="entry name" value="CPSase_GATase1"/>
</dbReference>
<dbReference type="PANTHER" id="PTHR43418:SF7">
    <property type="entry name" value="CARBAMOYL-PHOSPHATE SYNTHASE SMALL CHAIN"/>
    <property type="match status" value="1"/>
</dbReference>
<keyword evidence="8" id="KW-0028">Amino-acid biosynthesis</keyword>
<dbReference type="InterPro" id="IPR002474">
    <property type="entry name" value="CarbamoylP_synth_ssu_N"/>
</dbReference>
<evidence type="ECO:0000256" key="5">
    <source>
        <dbReference type="ARBA" id="ARBA00022840"/>
    </source>
</evidence>
<dbReference type="GO" id="GO:0006526">
    <property type="term" value="P:L-arginine biosynthetic process"/>
    <property type="evidence" value="ECO:0007669"/>
    <property type="project" value="UniProtKB-UniRule"/>
</dbReference>
<evidence type="ECO:0000313" key="11">
    <source>
        <dbReference type="Proteomes" id="UP000034879"/>
    </source>
</evidence>
<feature type="binding site" evidence="8">
    <location>
        <position position="217"/>
    </location>
    <ligand>
        <name>L-glutamine</name>
        <dbReference type="ChEBI" id="CHEBI:58359"/>
    </ligand>
</feature>
<keyword evidence="4 8" id="KW-0547">Nucleotide-binding</keyword>
<evidence type="ECO:0000256" key="7">
    <source>
        <dbReference type="ARBA" id="ARBA00048816"/>
    </source>
</evidence>
<dbReference type="PRINTS" id="PR00097">
    <property type="entry name" value="ANTSNTHASEII"/>
</dbReference>
<comment type="pathway">
    <text evidence="8">Pyrimidine metabolism; UMP biosynthesis via de novo pathway; (S)-dihydroorotate from bicarbonate: step 1/3.</text>
</comment>
<dbReference type="Proteomes" id="UP000034879">
    <property type="component" value="Unassembled WGS sequence"/>
</dbReference>
<feature type="active site" evidence="8">
    <location>
        <position position="334"/>
    </location>
</feature>
<dbReference type="InterPro" id="IPR036480">
    <property type="entry name" value="CarbP_synth_ssu_N_sf"/>
</dbReference>
<feature type="binding site" evidence="8">
    <location>
        <position position="215"/>
    </location>
    <ligand>
        <name>L-glutamine</name>
        <dbReference type="ChEBI" id="CHEBI:58359"/>
    </ligand>
</feature>
<dbReference type="Pfam" id="PF00117">
    <property type="entry name" value="GATase"/>
    <property type="match status" value="1"/>
</dbReference>
<dbReference type="HAMAP" id="MF_01209">
    <property type="entry name" value="CPSase_S_chain"/>
    <property type="match status" value="1"/>
</dbReference>
<evidence type="ECO:0000313" key="10">
    <source>
        <dbReference type="EMBL" id="KKU75937.1"/>
    </source>
</evidence>
<dbReference type="Gene3D" id="3.50.30.20">
    <property type="entry name" value="Carbamoyl-phosphate synthase small subunit, N-terminal domain"/>
    <property type="match status" value="1"/>
</dbReference>
<evidence type="ECO:0000256" key="2">
    <source>
        <dbReference type="ARBA" id="ARBA00007800"/>
    </source>
</evidence>
<evidence type="ECO:0000256" key="8">
    <source>
        <dbReference type="HAMAP-Rule" id="MF_01209"/>
    </source>
</evidence>
<feature type="binding site" evidence="8">
    <location>
        <position position="47"/>
    </location>
    <ligand>
        <name>L-glutamine</name>
        <dbReference type="ChEBI" id="CHEBI:58359"/>
    </ligand>
</feature>
<dbReference type="GO" id="GO:0006207">
    <property type="term" value="P:'de novo' pyrimidine nucleobase biosynthetic process"/>
    <property type="evidence" value="ECO:0007669"/>
    <property type="project" value="InterPro"/>
</dbReference>
<feature type="active site" evidence="8">
    <location>
        <position position="336"/>
    </location>
</feature>
<dbReference type="EMBL" id="LCOJ01000001">
    <property type="protein sequence ID" value="KKU75937.1"/>
    <property type="molecule type" value="Genomic_DNA"/>
</dbReference>
<feature type="binding site" evidence="8">
    <location>
        <position position="244"/>
    </location>
    <ligand>
        <name>L-glutamine</name>
        <dbReference type="ChEBI" id="CHEBI:58359"/>
    </ligand>
</feature>
<keyword evidence="6 8" id="KW-0315">Glutamine amidotransferase</keyword>
<keyword evidence="5 8" id="KW-0067">ATP-binding</keyword>
<comment type="function">
    <text evidence="8">Small subunit of the glutamine-dependent carbamoyl phosphate synthetase (CPSase). CPSase catalyzes the formation of carbamoyl phosphate from the ammonia moiety of glutamine, carbonate, and phosphate donated by ATP, constituting the first step of 2 biosynthetic pathways, one leading to arginine and/or urea and the other to pyrimidine nucleotides. The small subunit (glutamine amidotransferase) binds and cleaves glutamine to supply the large subunit with the substrate ammonia.</text>
</comment>
<organism evidence="10 11">
    <name type="scientific">Candidatus Nomurabacteria bacterium GW2011_GWB1_47_6</name>
    <dbReference type="NCBI Taxonomy" id="1618749"/>
    <lineage>
        <taxon>Bacteria</taxon>
        <taxon>Candidatus Nomuraibacteriota</taxon>
    </lineage>
</organism>
<dbReference type="UniPathway" id="UPA00068">
    <property type="reaction ID" value="UER00171"/>
</dbReference>
<accession>A0A0G1T2G2</accession>
<comment type="catalytic activity">
    <reaction evidence="8">
        <text>L-glutamine + H2O = L-glutamate + NH4(+)</text>
        <dbReference type="Rhea" id="RHEA:15889"/>
        <dbReference type="ChEBI" id="CHEBI:15377"/>
        <dbReference type="ChEBI" id="CHEBI:28938"/>
        <dbReference type="ChEBI" id="CHEBI:29985"/>
        <dbReference type="ChEBI" id="CHEBI:58359"/>
    </reaction>
</comment>
<dbReference type="EC" id="6.3.5.5" evidence="8"/>
<feature type="domain" description="Carbamoyl-phosphate synthase small subunit N-terminal" evidence="9">
    <location>
        <begin position="3"/>
        <end position="134"/>
    </location>
</feature>
<dbReference type="GO" id="GO:0004359">
    <property type="term" value="F:glutaminase activity"/>
    <property type="evidence" value="ECO:0007669"/>
    <property type="project" value="RHEA"/>
</dbReference>
<dbReference type="UniPathway" id="UPA00070">
    <property type="reaction ID" value="UER00115"/>
</dbReference>
<dbReference type="SMART" id="SM01097">
    <property type="entry name" value="CPSase_sm_chain"/>
    <property type="match status" value="1"/>
</dbReference>
<evidence type="ECO:0000256" key="1">
    <source>
        <dbReference type="ARBA" id="ARBA00005077"/>
    </source>
</evidence>
<evidence type="ECO:0000256" key="3">
    <source>
        <dbReference type="ARBA" id="ARBA00022598"/>
    </source>
</evidence>
<dbReference type="InterPro" id="IPR050472">
    <property type="entry name" value="Anth_synth/Amidotransfase"/>
</dbReference>
<protein>
    <recommendedName>
        <fullName evidence="8">Carbamoyl phosphate synthase small chain</fullName>
        <ecNumber evidence="8">6.3.5.5</ecNumber>
    </recommendedName>
    <alternativeName>
        <fullName evidence="8">Carbamoyl phosphate synthetase glutamine chain</fullName>
    </alternativeName>
</protein>
<dbReference type="SUPFAM" id="SSF52317">
    <property type="entry name" value="Class I glutamine amidotransferase-like"/>
    <property type="match status" value="1"/>
</dbReference>
<feature type="binding site" evidence="8">
    <location>
        <position position="296"/>
    </location>
    <ligand>
        <name>L-glutamine</name>
        <dbReference type="ChEBI" id="CHEBI:58359"/>
    </ligand>
</feature>
<dbReference type="NCBIfam" id="NF009475">
    <property type="entry name" value="PRK12838.1"/>
    <property type="match status" value="1"/>
</dbReference>
<dbReference type="Pfam" id="PF00988">
    <property type="entry name" value="CPSase_sm_chain"/>
    <property type="match status" value="1"/>
</dbReference>